<feature type="chain" id="PRO_5042548665" evidence="1">
    <location>
        <begin position="21"/>
        <end position="471"/>
    </location>
</feature>
<organism evidence="2 3">
    <name type="scientific">Candidatus Thalassospirochaeta sargassi</name>
    <dbReference type="NCBI Taxonomy" id="3119039"/>
    <lineage>
        <taxon>Bacteria</taxon>
        <taxon>Pseudomonadati</taxon>
        <taxon>Spirochaetota</taxon>
        <taxon>Spirochaetia</taxon>
        <taxon>Spirochaetales</taxon>
        <taxon>Spirochaetaceae</taxon>
        <taxon>Candidatus Thalassospirochaeta</taxon>
    </lineage>
</organism>
<gene>
    <name evidence="2" type="ORF">PQJ61_14285</name>
</gene>
<evidence type="ECO:0000256" key="1">
    <source>
        <dbReference type="SAM" id="SignalP"/>
    </source>
</evidence>
<evidence type="ECO:0000313" key="3">
    <source>
        <dbReference type="Proteomes" id="UP001221217"/>
    </source>
</evidence>
<comment type="caution">
    <text evidence="2">The sequence shown here is derived from an EMBL/GenBank/DDBJ whole genome shotgun (WGS) entry which is preliminary data.</text>
</comment>
<proteinExistence type="predicted"/>
<reference evidence="2 3" key="1">
    <citation type="submission" date="2022-12" db="EMBL/GenBank/DDBJ databases">
        <title>Metagenome assembled genome from gulf of manar.</title>
        <authorList>
            <person name="Kohli P."/>
            <person name="Pk S."/>
            <person name="Venkata Ramana C."/>
            <person name="Sasikala C."/>
        </authorList>
    </citation>
    <scope>NUCLEOTIDE SEQUENCE [LARGE SCALE GENOMIC DNA]</scope>
    <source>
        <strain evidence="2">JB008</strain>
    </source>
</reference>
<protein>
    <submittedName>
        <fullName evidence="2">Uncharacterized protein</fullName>
    </submittedName>
</protein>
<name>A0AAJ1MNM0_9SPIO</name>
<dbReference type="Proteomes" id="UP001221217">
    <property type="component" value="Unassembled WGS sequence"/>
</dbReference>
<sequence length="471" mass="50800">MKKYSAAAAVISVVIFLVLSCEPDVETDYQAYMSDSPERAVLVLNGSAESISAIDPETESVYNDIQLVGYGSSSRAIPADILIYDEGIHVILSGQNSIESYNKNSLDYEAEHYFKNGYNPMSFISVPGTSWVFCAGFETDDVQPVDLSNPETGYSFVDSWTEVVLPDDADSEYQTTPTGTNAVGDNFSRSSSGGAVLSNGSESRLYVTNVRYDSSILLTESVSAGGYFREATLSIFSFNADAMVSGASDSSLAFELTAEINLEDIYYTAGADENYSEYLPGNGLNPQSAFILDNLLNIVCTGTNGGSTSYYSADEYIPDGFDQDDEKPGTNPDDGVILVLDISDPDEPSYLTHLHIGGSPVGCRESIDYDNKIVYLAGVGGLQSYQYGSTAGDYSVLHGYDDMIITADDVDSDYYAGLCYDSYSNKLFVSFYSNDSVNTIDISGSSPDFNYTEGSVFSVSDGPGALCIFER</sequence>
<accession>A0AAJ1MNM0</accession>
<keyword evidence="1" id="KW-0732">Signal</keyword>
<evidence type="ECO:0000313" key="2">
    <source>
        <dbReference type="EMBL" id="MDC7227930.1"/>
    </source>
</evidence>
<dbReference type="PROSITE" id="PS51257">
    <property type="entry name" value="PROKAR_LIPOPROTEIN"/>
    <property type="match status" value="1"/>
</dbReference>
<dbReference type="EMBL" id="JAQQAL010000035">
    <property type="protein sequence ID" value="MDC7227930.1"/>
    <property type="molecule type" value="Genomic_DNA"/>
</dbReference>
<dbReference type="AlphaFoldDB" id="A0AAJ1MNM0"/>
<feature type="signal peptide" evidence="1">
    <location>
        <begin position="1"/>
        <end position="20"/>
    </location>
</feature>